<gene>
    <name evidence="1" type="ORF">S01H1_66417</name>
</gene>
<dbReference type="EMBL" id="BARS01043912">
    <property type="protein sequence ID" value="GAG30508.1"/>
    <property type="molecule type" value="Genomic_DNA"/>
</dbReference>
<reference evidence="1" key="1">
    <citation type="journal article" date="2014" name="Front. Microbiol.">
        <title>High frequency of phylogenetically diverse reductive dehalogenase-homologous genes in deep subseafloor sedimentary metagenomes.</title>
        <authorList>
            <person name="Kawai M."/>
            <person name="Futagami T."/>
            <person name="Toyoda A."/>
            <person name="Takaki Y."/>
            <person name="Nishi S."/>
            <person name="Hori S."/>
            <person name="Arai W."/>
            <person name="Tsubouchi T."/>
            <person name="Morono Y."/>
            <person name="Uchiyama I."/>
            <person name="Ito T."/>
            <person name="Fujiyama A."/>
            <person name="Inagaki F."/>
            <person name="Takami H."/>
        </authorList>
    </citation>
    <scope>NUCLEOTIDE SEQUENCE</scope>
    <source>
        <strain evidence="1">Expedition CK06-06</strain>
    </source>
</reference>
<protein>
    <submittedName>
        <fullName evidence="1">Uncharacterized protein</fullName>
    </submittedName>
</protein>
<name>X0X1K8_9ZZZZ</name>
<accession>X0X1K8</accession>
<organism evidence="1">
    <name type="scientific">marine sediment metagenome</name>
    <dbReference type="NCBI Taxonomy" id="412755"/>
    <lineage>
        <taxon>unclassified sequences</taxon>
        <taxon>metagenomes</taxon>
        <taxon>ecological metagenomes</taxon>
    </lineage>
</organism>
<sequence>MKRWNNKVNKKVENKTIDMFLDDIRAICKKHKLSLSHEDEHGSFEVVQYSEQNIEWLLNADDATF</sequence>
<proteinExistence type="predicted"/>
<dbReference type="AlphaFoldDB" id="X0X1K8"/>
<evidence type="ECO:0000313" key="1">
    <source>
        <dbReference type="EMBL" id="GAG30508.1"/>
    </source>
</evidence>
<comment type="caution">
    <text evidence="1">The sequence shown here is derived from an EMBL/GenBank/DDBJ whole genome shotgun (WGS) entry which is preliminary data.</text>
</comment>